<comment type="subunit">
    <text evidence="19">The sodium/potassium-transporting ATPase is composed of a catalytic alpha subunit, an auxiliary non-catalytic beta subunit and an additional regulatory subunit. Interacts with catalytic alpha subunit ATP12A.</text>
</comment>
<evidence type="ECO:0000256" key="14">
    <source>
        <dbReference type="ARBA" id="ARBA00023157"/>
    </source>
</evidence>
<evidence type="ECO:0000256" key="18">
    <source>
        <dbReference type="ARBA" id="ARBA00037810"/>
    </source>
</evidence>
<dbReference type="InterPro" id="IPR038702">
    <property type="entry name" value="Na/K_ATPase_sub_beta_sf"/>
</dbReference>
<comment type="function">
    <text evidence="17">This is the non-catalytic component of the active enzyme, which catalyzes the hydrolysis of ATP coupled with the exchange of Na(+) and K(+) ions across the plasma membrane. The exact function of the beta-3 subunit is not known.</text>
</comment>
<protein>
    <recommendedName>
        <fullName evidence="20">Sodium/potassium-transporting ATPase subunit beta-3</fullName>
    </recommendedName>
    <alternativeName>
        <fullName evidence="21">Sodium/potassium-dependent ATPase subunit beta-3</fullName>
    </alternativeName>
</protein>
<evidence type="ECO:0000256" key="7">
    <source>
        <dbReference type="ARBA" id="ARBA00022692"/>
    </source>
</evidence>
<evidence type="ECO:0000256" key="11">
    <source>
        <dbReference type="ARBA" id="ARBA00023053"/>
    </source>
</evidence>
<dbReference type="Gene3D" id="2.60.40.1660">
    <property type="entry name" value="Na, k-atpase alpha subunit"/>
    <property type="match status" value="1"/>
</dbReference>
<evidence type="ECO:0000256" key="16">
    <source>
        <dbReference type="ARBA" id="ARBA00023201"/>
    </source>
</evidence>
<keyword evidence="6" id="KW-0740">Sodium/potassium transport</keyword>
<proteinExistence type="inferred from homology"/>
<keyword evidence="7" id="KW-0812">Transmembrane</keyword>
<dbReference type="GO" id="GO:0036376">
    <property type="term" value="P:sodium ion export across plasma membrane"/>
    <property type="evidence" value="ECO:0007669"/>
    <property type="project" value="TreeGrafter"/>
</dbReference>
<dbReference type="GO" id="GO:0001671">
    <property type="term" value="F:ATPase activator activity"/>
    <property type="evidence" value="ECO:0007669"/>
    <property type="project" value="TreeGrafter"/>
</dbReference>
<evidence type="ECO:0000256" key="9">
    <source>
        <dbReference type="ARBA" id="ARBA00022968"/>
    </source>
</evidence>
<evidence type="ECO:0000256" key="5">
    <source>
        <dbReference type="ARBA" id="ARBA00022538"/>
    </source>
</evidence>
<dbReference type="GO" id="GO:0006883">
    <property type="term" value="P:intracellular sodium ion homeostasis"/>
    <property type="evidence" value="ECO:0007669"/>
    <property type="project" value="TreeGrafter"/>
</dbReference>
<comment type="similarity">
    <text evidence="2">Belongs to the X(+)/potassium ATPases subunit beta family.</text>
</comment>
<evidence type="ECO:0000256" key="6">
    <source>
        <dbReference type="ARBA" id="ARBA00022607"/>
    </source>
</evidence>
<evidence type="ECO:0000256" key="2">
    <source>
        <dbReference type="ARBA" id="ARBA00005876"/>
    </source>
</evidence>
<evidence type="ECO:0000256" key="15">
    <source>
        <dbReference type="ARBA" id="ARBA00023180"/>
    </source>
</evidence>
<dbReference type="Ensembl" id="ENSCCNT00000008407.1">
    <property type="protein sequence ID" value="ENSCCNP00000006397.1"/>
    <property type="gene ID" value="ENSCCNG00000006775.1"/>
</dbReference>
<evidence type="ECO:0000256" key="8">
    <source>
        <dbReference type="ARBA" id="ARBA00022958"/>
    </source>
</evidence>
<dbReference type="GO" id="GO:1990573">
    <property type="term" value="P:potassium ion import across plasma membrane"/>
    <property type="evidence" value="ECO:0007669"/>
    <property type="project" value="TreeGrafter"/>
</dbReference>
<evidence type="ECO:0000256" key="21">
    <source>
        <dbReference type="ARBA" id="ARBA00041459"/>
    </source>
</evidence>
<keyword evidence="9" id="KW-0735">Signal-anchor</keyword>
<evidence type="ECO:0000256" key="17">
    <source>
        <dbReference type="ARBA" id="ARBA00037667"/>
    </source>
</evidence>
<keyword evidence="10" id="KW-1133">Transmembrane helix</keyword>
<keyword evidence="12" id="KW-0406">Ion transport</keyword>
<keyword evidence="13" id="KW-0472">Membrane</keyword>
<evidence type="ECO:0000256" key="20">
    <source>
        <dbReference type="ARBA" id="ARBA00041204"/>
    </source>
</evidence>
<evidence type="ECO:0000256" key="3">
    <source>
        <dbReference type="ARBA" id="ARBA00022448"/>
    </source>
</evidence>
<dbReference type="GO" id="GO:0016323">
    <property type="term" value="C:basolateral plasma membrane"/>
    <property type="evidence" value="ECO:0007669"/>
    <property type="project" value="UniProtKB-SubCell"/>
</dbReference>
<evidence type="ECO:0000256" key="12">
    <source>
        <dbReference type="ARBA" id="ARBA00023065"/>
    </source>
</evidence>
<keyword evidence="16" id="KW-0739">Sodium transport</keyword>
<keyword evidence="4" id="KW-1003">Cell membrane</keyword>
<keyword evidence="3" id="KW-0813">Transport</keyword>
<sequence>MEHFLNRRVQVHVACQFPVFLLQEYSGLNDPDLGYSQGKPCILVKVKRIIGLKAKGDPNISCVSKNENTALKSTYPNHRIIDLKYFPYCGEKLHVGYLQPLVAIQVTFGSSNTKKEVTVKYKIDGSPNLKSNNDHDKFLGQVVLKVTVYA</sequence>
<evidence type="ECO:0000256" key="13">
    <source>
        <dbReference type="ARBA" id="ARBA00023136"/>
    </source>
</evidence>
<keyword evidence="15" id="KW-0325">Glycoprotein</keyword>
<keyword evidence="14" id="KW-1015">Disulfide bond</keyword>
<evidence type="ECO:0000256" key="1">
    <source>
        <dbReference type="ARBA" id="ARBA00004655"/>
    </source>
</evidence>
<dbReference type="GO" id="GO:0016324">
    <property type="term" value="C:apical plasma membrane"/>
    <property type="evidence" value="ECO:0007669"/>
    <property type="project" value="UniProtKB-SubCell"/>
</dbReference>
<dbReference type="GO" id="GO:0030007">
    <property type="term" value="P:intracellular potassium ion homeostasis"/>
    <property type="evidence" value="ECO:0007669"/>
    <property type="project" value="TreeGrafter"/>
</dbReference>
<name>A0A8C0ZNK7_CASCN</name>
<evidence type="ECO:0000256" key="4">
    <source>
        <dbReference type="ARBA" id="ARBA00022475"/>
    </source>
</evidence>
<dbReference type="GO" id="GO:0005890">
    <property type="term" value="C:sodium:potassium-exchanging ATPase complex"/>
    <property type="evidence" value="ECO:0007669"/>
    <property type="project" value="InterPro"/>
</dbReference>
<evidence type="ECO:0000256" key="19">
    <source>
        <dbReference type="ARBA" id="ARBA00038625"/>
    </source>
</evidence>
<dbReference type="AlphaFoldDB" id="A0A8C0ZNK7"/>
<evidence type="ECO:0000313" key="22">
    <source>
        <dbReference type="Ensembl" id="ENSCCNP00000006397.1"/>
    </source>
</evidence>
<dbReference type="Pfam" id="PF00287">
    <property type="entry name" value="Na_K-ATPase"/>
    <property type="match status" value="1"/>
</dbReference>
<accession>A0A8C0ZNK7</accession>
<keyword evidence="11" id="KW-0915">Sodium</keyword>
<keyword evidence="5" id="KW-0633">Potassium transport</keyword>
<dbReference type="PANTHER" id="PTHR11523">
    <property type="entry name" value="SODIUM/POTASSIUM-DEPENDENT ATPASE BETA SUBUNIT"/>
    <property type="match status" value="1"/>
</dbReference>
<evidence type="ECO:0000256" key="10">
    <source>
        <dbReference type="ARBA" id="ARBA00022989"/>
    </source>
</evidence>
<dbReference type="PANTHER" id="PTHR11523:SF47">
    <property type="entry name" value="SODIUM_POTASSIUM-TRANSPORTING ATPASE SUBUNIT BETA-3"/>
    <property type="match status" value="1"/>
</dbReference>
<organism evidence="22">
    <name type="scientific">Castor canadensis</name>
    <name type="common">American beaver</name>
    <dbReference type="NCBI Taxonomy" id="51338"/>
    <lineage>
        <taxon>Eukaryota</taxon>
        <taxon>Metazoa</taxon>
        <taxon>Chordata</taxon>
        <taxon>Craniata</taxon>
        <taxon>Vertebrata</taxon>
        <taxon>Euteleostomi</taxon>
        <taxon>Mammalia</taxon>
        <taxon>Eutheria</taxon>
        <taxon>Euarchontoglires</taxon>
        <taxon>Glires</taxon>
        <taxon>Rodentia</taxon>
        <taxon>Castorimorpha</taxon>
        <taxon>Castoridae</taxon>
        <taxon>Castor</taxon>
    </lineage>
</organism>
<reference evidence="22" key="1">
    <citation type="submission" date="2023-09" db="UniProtKB">
        <authorList>
            <consortium name="Ensembl"/>
        </authorList>
    </citation>
    <scope>IDENTIFICATION</scope>
</reference>
<comment type="subcellular location">
    <subcellularLocation>
        <location evidence="1">Apical cell membrane</location>
        <topology evidence="1">Single-pass type II membrane protein</topology>
    </subcellularLocation>
    <subcellularLocation>
        <location evidence="18">Basolateral cell membrane</location>
        <topology evidence="18">Single-pass type II membrane protein</topology>
    </subcellularLocation>
</comment>
<dbReference type="InterPro" id="IPR000402">
    <property type="entry name" value="Na/K_ATPase_sub_beta"/>
</dbReference>
<keyword evidence="8" id="KW-0630">Potassium</keyword>